<organism evidence="8 9">
    <name type="scientific">Pneumocystis carinii (strain B80)</name>
    <name type="common">Rat pneumocystis pneumonia agent</name>
    <name type="synonym">Pneumocystis carinii f. sp. carinii</name>
    <dbReference type="NCBI Taxonomy" id="1408658"/>
    <lineage>
        <taxon>Eukaryota</taxon>
        <taxon>Fungi</taxon>
        <taxon>Dikarya</taxon>
        <taxon>Ascomycota</taxon>
        <taxon>Taphrinomycotina</taxon>
        <taxon>Pneumocystomycetes</taxon>
        <taxon>Pneumocystaceae</taxon>
        <taxon>Pneumocystis</taxon>
    </lineage>
</organism>
<evidence type="ECO:0000256" key="6">
    <source>
        <dbReference type="ARBA" id="ARBA00023242"/>
    </source>
</evidence>
<protein>
    <recommendedName>
        <fullName evidence="3">DNA-directed RNA polymerase III subunit RPC9</fullName>
    </recommendedName>
</protein>
<dbReference type="InterPro" id="IPR005574">
    <property type="entry name" value="Rpb4/RPC9"/>
</dbReference>
<dbReference type="GO" id="GO:0005666">
    <property type="term" value="C:RNA polymerase III complex"/>
    <property type="evidence" value="ECO:0007669"/>
    <property type="project" value="EnsemblFungi"/>
</dbReference>
<dbReference type="GO" id="GO:0005829">
    <property type="term" value="C:cytosol"/>
    <property type="evidence" value="ECO:0007669"/>
    <property type="project" value="EnsemblFungi"/>
</dbReference>
<dbReference type="GO" id="GO:0006386">
    <property type="term" value="P:termination of RNA polymerase III transcription"/>
    <property type="evidence" value="ECO:0007669"/>
    <property type="project" value="EnsemblFungi"/>
</dbReference>
<dbReference type="Gene3D" id="1.20.1250.40">
    <property type="match status" value="1"/>
</dbReference>
<dbReference type="InterPro" id="IPR010997">
    <property type="entry name" value="HRDC-like_sf"/>
</dbReference>
<evidence type="ECO:0000256" key="1">
    <source>
        <dbReference type="ARBA" id="ARBA00004123"/>
    </source>
</evidence>
<comment type="caution">
    <text evidence="8">The sequence shown here is derived from an EMBL/GenBank/DDBJ whole genome shotgun (WGS) entry which is preliminary data.</text>
</comment>
<evidence type="ECO:0000256" key="4">
    <source>
        <dbReference type="ARBA" id="ARBA00022478"/>
    </source>
</evidence>
<comment type="similarity">
    <text evidence="2">Belongs to the eukaryotic RPC9 RNA polymerase subunit family.</text>
</comment>
<evidence type="ECO:0000313" key="9">
    <source>
        <dbReference type="Proteomes" id="UP000054454"/>
    </source>
</evidence>
<dbReference type="GO" id="GO:0042797">
    <property type="term" value="P:tRNA transcription by RNA polymerase III"/>
    <property type="evidence" value="ECO:0007669"/>
    <property type="project" value="EnsemblFungi"/>
</dbReference>
<dbReference type="SUPFAM" id="SSF47819">
    <property type="entry name" value="HRDC-like"/>
    <property type="match status" value="1"/>
</dbReference>
<evidence type="ECO:0000256" key="2">
    <source>
        <dbReference type="ARBA" id="ARBA00006898"/>
    </source>
</evidence>
<dbReference type="EMBL" id="LFVZ01000017">
    <property type="protein sequence ID" value="KTW25681.1"/>
    <property type="molecule type" value="Genomic_DNA"/>
</dbReference>
<evidence type="ECO:0000259" key="7">
    <source>
        <dbReference type="SMART" id="SM00657"/>
    </source>
</evidence>
<feature type="domain" description="RNA polymerase Rpb4/RPC9 core" evidence="7">
    <location>
        <begin position="1"/>
        <end position="129"/>
    </location>
</feature>
<keyword evidence="9" id="KW-1185">Reference proteome</keyword>
<dbReference type="GO" id="GO:0006384">
    <property type="term" value="P:transcription initiation at RNA polymerase III promoter"/>
    <property type="evidence" value="ECO:0007669"/>
    <property type="project" value="EnsemblFungi"/>
</dbReference>
<accession>A0A0W4ZBK5</accession>
<dbReference type="InterPro" id="IPR006590">
    <property type="entry name" value="RNA_pol_Rpb4/RPC9_core"/>
</dbReference>
<proteinExistence type="inferred from homology"/>
<reference evidence="9" key="1">
    <citation type="journal article" date="2016" name="Nat. Commun.">
        <title>Genome analysis of three Pneumocystis species reveals adaptation mechanisms to life exclusively in mammalian hosts.</title>
        <authorList>
            <person name="Ma L."/>
            <person name="Chen Z."/>
            <person name="Huang D.W."/>
            <person name="Kutty G."/>
            <person name="Ishihara M."/>
            <person name="Wang H."/>
            <person name="Abouelleil A."/>
            <person name="Bishop L."/>
            <person name="Davey E."/>
            <person name="Deng R."/>
            <person name="Deng X."/>
            <person name="Fan L."/>
            <person name="Fantoni G."/>
            <person name="Fitzgerald M."/>
            <person name="Gogineni E."/>
            <person name="Goldberg J.M."/>
            <person name="Handley G."/>
            <person name="Hu X."/>
            <person name="Huber C."/>
            <person name="Jiao X."/>
            <person name="Jones K."/>
            <person name="Levin J.Z."/>
            <person name="Liu Y."/>
            <person name="Macdonald P."/>
            <person name="Melnikov A."/>
            <person name="Raley C."/>
            <person name="Sassi M."/>
            <person name="Sherman B.T."/>
            <person name="Song X."/>
            <person name="Sykes S."/>
            <person name="Tran B."/>
            <person name="Walsh L."/>
            <person name="Xia Y."/>
            <person name="Yang J."/>
            <person name="Young S."/>
            <person name="Zeng Q."/>
            <person name="Zheng X."/>
            <person name="Stephens R."/>
            <person name="Nusbaum C."/>
            <person name="Birren B.W."/>
            <person name="Azadi P."/>
            <person name="Lempicki R.A."/>
            <person name="Cuomo C.A."/>
            <person name="Kovacs J.A."/>
        </authorList>
    </citation>
    <scope>NUCLEOTIDE SEQUENCE [LARGE SCALE GENOMIC DNA]</scope>
    <source>
        <strain evidence="9">B80</strain>
    </source>
</reference>
<dbReference type="VEuPathDB" id="FungiDB:T552_03542"/>
<dbReference type="GO" id="GO:0000166">
    <property type="term" value="F:nucleotide binding"/>
    <property type="evidence" value="ECO:0007669"/>
    <property type="project" value="InterPro"/>
</dbReference>
<dbReference type="Pfam" id="PF03874">
    <property type="entry name" value="RNA_pol_Rpb4"/>
    <property type="match status" value="1"/>
</dbReference>
<evidence type="ECO:0000256" key="5">
    <source>
        <dbReference type="ARBA" id="ARBA00023163"/>
    </source>
</evidence>
<dbReference type="PANTHER" id="PTHR15561">
    <property type="entry name" value="CALCITONIN GENE-RELATED PEPTIDE-RECEPTOR COMPONENT PROTEIN"/>
    <property type="match status" value="1"/>
</dbReference>
<keyword evidence="6" id="KW-0539">Nucleus</keyword>
<dbReference type="SMART" id="SM00657">
    <property type="entry name" value="RPOL4c"/>
    <property type="match status" value="1"/>
</dbReference>
<keyword evidence="4" id="KW-0240">DNA-directed RNA polymerase</keyword>
<comment type="subcellular location">
    <subcellularLocation>
        <location evidence="1">Nucleus</location>
    </subcellularLocation>
</comment>
<dbReference type="Proteomes" id="UP000054454">
    <property type="component" value="Unassembled WGS sequence"/>
</dbReference>
<keyword evidence="5" id="KW-0804">Transcription</keyword>
<gene>
    <name evidence="8" type="ORF">T552_03542</name>
</gene>
<dbReference type="InterPro" id="IPR038324">
    <property type="entry name" value="Rpb4/RPC9_sf"/>
</dbReference>
<dbReference type="GeneID" id="28938246"/>
<sequence>MKVLVKRDAFLTNYEVLLHIYEEELEKKNDVDNTRSKQIINENLGTIQFQLRKYLEELPAKKQSVKQVCNLAKELEIYSLTKAEKLMIINARPDTLVELYALIEECEERFNLEQLQQILDHIHSKMPLDSHGIIDA</sequence>
<evidence type="ECO:0000256" key="3">
    <source>
        <dbReference type="ARBA" id="ARBA00016672"/>
    </source>
</evidence>
<dbReference type="PANTHER" id="PTHR15561:SF0">
    <property type="entry name" value="DNA-DIRECTED RNA POLYMERASE III SUBUNIT RPC9"/>
    <property type="match status" value="1"/>
</dbReference>
<dbReference type="OrthoDB" id="1746530at2759"/>
<dbReference type="RefSeq" id="XP_018224296.1">
    <property type="nucleotide sequence ID" value="XM_018372043.1"/>
</dbReference>
<name>A0A0W4ZBK5_PNEC8</name>
<evidence type="ECO:0000313" key="8">
    <source>
        <dbReference type="EMBL" id="KTW25681.1"/>
    </source>
</evidence>
<dbReference type="InterPro" id="IPR038846">
    <property type="entry name" value="RPC9"/>
</dbReference>
<dbReference type="GO" id="GO:0003899">
    <property type="term" value="F:DNA-directed RNA polymerase activity"/>
    <property type="evidence" value="ECO:0007669"/>
    <property type="project" value="EnsemblFungi"/>
</dbReference>
<dbReference type="AlphaFoldDB" id="A0A0W4ZBK5"/>